<dbReference type="PRINTS" id="PR01438">
    <property type="entry name" value="UNVRSLSTRESS"/>
</dbReference>
<dbReference type="SUPFAM" id="SSF52402">
    <property type="entry name" value="Adenine nucleotide alpha hydrolases-like"/>
    <property type="match status" value="1"/>
</dbReference>
<organism evidence="3 4">
    <name type="scientific">Actinoallomurus vinaceus</name>
    <dbReference type="NCBI Taxonomy" id="1080074"/>
    <lineage>
        <taxon>Bacteria</taxon>
        <taxon>Bacillati</taxon>
        <taxon>Actinomycetota</taxon>
        <taxon>Actinomycetes</taxon>
        <taxon>Streptosporangiales</taxon>
        <taxon>Thermomonosporaceae</taxon>
        <taxon>Actinoallomurus</taxon>
    </lineage>
</organism>
<feature type="domain" description="UspA" evidence="2">
    <location>
        <begin position="1"/>
        <end position="137"/>
    </location>
</feature>
<proteinExistence type="inferred from homology"/>
<accession>A0ABP8U8I5</accession>
<dbReference type="Pfam" id="PF00582">
    <property type="entry name" value="Usp"/>
    <property type="match status" value="1"/>
</dbReference>
<dbReference type="CDD" id="cd00293">
    <property type="entry name" value="USP-like"/>
    <property type="match status" value="1"/>
</dbReference>
<dbReference type="InterPro" id="IPR014729">
    <property type="entry name" value="Rossmann-like_a/b/a_fold"/>
</dbReference>
<dbReference type="Proteomes" id="UP001501442">
    <property type="component" value="Unassembled WGS sequence"/>
</dbReference>
<evidence type="ECO:0000313" key="4">
    <source>
        <dbReference type="Proteomes" id="UP001501442"/>
    </source>
</evidence>
<sequence>MFQRILLAVGFSDARAHTLDAVATLAQRFGSSVHVVHIAPIAVMATAVVAIEEDDDARRMLDESVKTLLDAGVQADGELLGGLRNEVPAAISAAAERVGADLLVLSPHHRGAVAAWFDPSVSDAVSHAARVPILLIPDVSS</sequence>
<dbReference type="PANTHER" id="PTHR46268">
    <property type="entry name" value="STRESS RESPONSE PROTEIN NHAX"/>
    <property type="match status" value="1"/>
</dbReference>
<evidence type="ECO:0000256" key="1">
    <source>
        <dbReference type="ARBA" id="ARBA00008791"/>
    </source>
</evidence>
<evidence type="ECO:0000259" key="2">
    <source>
        <dbReference type="Pfam" id="PF00582"/>
    </source>
</evidence>
<protein>
    <submittedName>
        <fullName evidence="3">Universal stress protein</fullName>
    </submittedName>
</protein>
<name>A0ABP8U8I5_9ACTN</name>
<dbReference type="PANTHER" id="PTHR46268:SF6">
    <property type="entry name" value="UNIVERSAL STRESS PROTEIN UP12"/>
    <property type="match status" value="1"/>
</dbReference>
<dbReference type="RefSeq" id="WP_345430501.1">
    <property type="nucleotide sequence ID" value="NZ_BAABHK010000002.1"/>
</dbReference>
<dbReference type="Gene3D" id="3.40.50.620">
    <property type="entry name" value="HUPs"/>
    <property type="match status" value="1"/>
</dbReference>
<dbReference type="InterPro" id="IPR006015">
    <property type="entry name" value="Universal_stress_UspA"/>
</dbReference>
<reference evidence="4" key="1">
    <citation type="journal article" date="2019" name="Int. J. Syst. Evol. Microbiol.">
        <title>The Global Catalogue of Microorganisms (GCM) 10K type strain sequencing project: providing services to taxonomists for standard genome sequencing and annotation.</title>
        <authorList>
            <consortium name="The Broad Institute Genomics Platform"/>
            <consortium name="The Broad Institute Genome Sequencing Center for Infectious Disease"/>
            <person name="Wu L."/>
            <person name="Ma J."/>
        </authorList>
    </citation>
    <scope>NUCLEOTIDE SEQUENCE [LARGE SCALE GENOMIC DNA]</scope>
    <source>
        <strain evidence="4">JCM 17939</strain>
    </source>
</reference>
<keyword evidence="4" id="KW-1185">Reference proteome</keyword>
<dbReference type="EMBL" id="BAABHK010000002">
    <property type="protein sequence ID" value="GAA4623766.1"/>
    <property type="molecule type" value="Genomic_DNA"/>
</dbReference>
<comment type="similarity">
    <text evidence="1">Belongs to the universal stress protein A family.</text>
</comment>
<dbReference type="InterPro" id="IPR006016">
    <property type="entry name" value="UspA"/>
</dbReference>
<gene>
    <name evidence="3" type="ORF">GCM10023196_021260</name>
</gene>
<evidence type="ECO:0000313" key="3">
    <source>
        <dbReference type="EMBL" id="GAA4623766.1"/>
    </source>
</evidence>
<comment type="caution">
    <text evidence="3">The sequence shown here is derived from an EMBL/GenBank/DDBJ whole genome shotgun (WGS) entry which is preliminary data.</text>
</comment>